<proteinExistence type="predicted"/>
<organism evidence="2">
    <name type="scientific">Caudovirales sp. ctTVN2</name>
    <dbReference type="NCBI Taxonomy" id="2827634"/>
    <lineage>
        <taxon>Viruses</taxon>
        <taxon>Duplodnaviria</taxon>
        <taxon>Heunggongvirae</taxon>
        <taxon>Uroviricota</taxon>
        <taxon>Caudoviricetes</taxon>
    </lineage>
</organism>
<dbReference type="GO" id="GO:0007059">
    <property type="term" value="P:chromosome segregation"/>
    <property type="evidence" value="ECO:0007669"/>
    <property type="project" value="TreeGrafter"/>
</dbReference>
<accession>A0A8S5S8K5</accession>
<dbReference type="Gene3D" id="3.90.1530.10">
    <property type="entry name" value="Conserved hypothetical protein from pyrococcus furiosus pfu- 392566-001, ParB domain"/>
    <property type="match status" value="1"/>
</dbReference>
<evidence type="ECO:0000259" key="1">
    <source>
        <dbReference type="SMART" id="SM00470"/>
    </source>
</evidence>
<reference evidence="2" key="1">
    <citation type="journal article" date="2021" name="Proc. Natl. Acad. Sci. U.S.A.">
        <title>A Catalog of Tens of Thousands of Viruses from Human Metagenomes Reveals Hidden Associations with Chronic Diseases.</title>
        <authorList>
            <person name="Tisza M.J."/>
            <person name="Buck C.B."/>
        </authorList>
    </citation>
    <scope>NUCLEOTIDE SEQUENCE</scope>
    <source>
        <strain evidence="2">CtTVN2</strain>
    </source>
</reference>
<dbReference type="PANTHER" id="PTHR33375">
    <property type="entry name" value="CHROMOSOME-PARTITIONING PROTEIN PARB-RELATED"/>
    <property type="match status" value="1"/>
</dbReference>
<dbReference type="EMBL" id="BK032551">
    <property type="protein sequence ID" value="DAF47147.1"/>
    <property type="molecule type" value="Genomic_DNA"/>
</dbReference>
<dbReference type="InterPro" id="IPR003115">
    <property type="entry name" value="ParB_N"/>
</dbReference>
<dbReference type="InterPro" id="IPR036086">
    <property type="entry name" value="ParB/Sulfiredoxin_sf"/>
</dbReference>
<name>A0A8S5S8K5_9CAUD</name>
<dbReference type="SMART" id="SM00470">
    <property type="entry name" value="ParB"/>
    <property type="match status" value="1"/>
</dbReference>
<dbReference type="Pfam" id="PF02195">
    <property type="entry name" value="ParB_N"/>
    <property type="match status" value="1"/>
</dbReference>
<dbReference type="PANTHER" id="PTHR33375:SF1">
    <property type="entry name" value="CHROMOSOME-PARTITIONING PROTEIN PARB-RELATED"/>
    <property type="match status" value="1"/>
</dbReference>
<dbReference type="GO" id="GO:0045881">
    <property type="term" value="P:positive regulation of sporulation resulting in formation of a cellular spore"/>
    <property type="evidence" value="ECO:0007669"/>
    <property type="project" value="TreeGrafter"/>
</dbReference>
<sequence>MESIDVFAPLASLQWVDRNTIHANDYNPNKVSEENLKLLVQSILTNGWTLPIVVRPDGTIIDGFHRWTVSGREPLLSLLGGKVPVVVVDHHGDESADVYGTITHNRARGTHLLDPMKAIVKKLMDEGKTVDEIGKQLGMKPEEIFRLSGFTKDEFLNMMTKDHPTYSKAKVIRSI</sequence>
<dbReference type="SUPFAM" id="SSF110849">
    <property type="entry name" value="ParB/Sulfiredoxin"/>
    <property type="match status" value="1"/>
</dbReference>
<evidence type="ECO:0000313" key="2">
    <source>
        <dbReference type="EMBL" id="DAF47147.1"/>
    </source>
</evidence>
<dbReference type="InterPro" id="IPR050336">
    <property type="entry name" value="Chromosome_partition/occlusion"/>
</dbReference>
<feature type="domain" description="ParB-like N-terminal" evidence="1">
    <location>
        <begin position="14"/>
        <end position="106"/>
    </location>
</feature>
<protein>
    <submittedName>
        <fullName evidence="2">Chromosome partitioning protein</fullName>
    </submittedName>
</protein>